<evidence type="ECO:0000313" key="1">
    <source>
        <dbReference type="EMBL" id="XCJ16228.1"/>
    </source>
</evidence>
<name>A0AAU8IDR6_9BACL</name>
<reference evidence="1" key="1">
    <citation type="submission" date="2024-06" db="EMBL/GenBank/DDBJ databases">
        <authorList>
            <person name="Fan A."/>
            <person name="Zhang F.Y."/>
            <person name="Zhang L."/>
        </authorList>
    </citation>
    <scope>NUCLEOTIDE SEQUENCE</scope>
    <source>
        <strain evidence="1">Y61</strain>
    </source>
</reference>
<accession>A0AAU8IDR6</accession>
<proteinExistence type="predicted"/>
<dbReference type="EMBL" id="CP159510">
    <property type="protein sequence ID" value="XCJ16228.1"/>
    <property type="molecule type" value="Genomic_DNA"/>
</dbReference>
<dbReference type="AlphaFoldDB" id="A0AAU8IDR6"/>
<dbReference type="InterPro" id="IPR009078">
    <property type="entry name" value="Ferritin-like_SF"/>
</dbReference>
<dbReference type="RefSeq" id="WP_353947821.1">
    <property type="nucleotide sequence ID" value="NZ_CP159510.1"/>
</dbReference>
<gene>
    <name evidence="1" type="ORF">ABNN70_11090</name>
</gene>
<dbReference type="Gene3D" id="1.20.120.660">
    <property type="entry name" value="IL-4 antagonist (De novo design) like domain"/>
    <property type="match status" value="1"/>
</dbReference>
<organism evidence="1">
    <name type="scientific">Sporolactobacillus sp. Y61</name>
    <dbReference type="NCBI Taxonomy" id="3160863"/>
    <lineage>
        <taxon>Bacteria</taxon>
        <taxon>Bacillati</taxon>
        <taxon>Bacillota</taxon>
        <taxon>Bacilli</taxon>
        <taxon>Bacillales</taxon>
        <taxon>Sporolactobacillaceae</taxon>
        <taxon>Sporolactobacillus</taxon>
    </lineage>
</organism>
<dbReference type="CDD" id="cd00657">
    <property type="entry name" value="Ferritin_like"/>
    <property type="match status" value="1"/>
</dbReference>
<protein>
    <submittedName>
        <fullName evidence="1">Ferritin-like domain-containing protein</fullName>
    </submittedName>
</protein>
<sequence length="82" mass="9632">MSAESDEQSPDRLRSAITGEWNAMACYEILMNQTMNERERQQIAEIRRDEMHHFQVFSSLYSQLTGETFRPQLTPNLSEYVS</sequence>
<dbReference type="SUPFAM" id="SSF47240">
    <property type="entry name" value="Ferritin-like"/>
    <property type="match status" value="1"/>
</dbReference>